<dbReference type="eggNOG" id="ENOG5030W93">
    <property type="taxonomic scope" value="Bacteria"/>
</dbReference>
<dbReference type="AlphaFoldDB" id="Q63LG7"/>
<dbReference type="STRING" id="272560.BPSS1047a"/>
<keyword evidence="2" id="KW-1185">Reference proteome</keyword>
<name>Q63LG7_BURPS</name>
<dbReference type="EMBL" id="BX571966">
    <property type="protein sequence ID" value="CAH38509.1"/>
    <property type="molecule type" value="Genomic_DNA"/>
</dbReference>
<dbReference type="KEGG" id="bps:BPSS1047a"/>
<organism evidence="1 2">
    <name type="scientific">Burkholderia pseudomallei (strain K96243)</name>
    <dbReference type="NCBI Taxonomy" id="272560"/>
    <lineage>
        <taxon>Bacteria</taxon>
        <taxon>Pseudomonadati</taxon>
        <taxon>Pseudomonadota</taxon>
        <taxon>Betaproteobacteria</taxon>
        <taxon>Burkholderiales</taxon>
        <taxon>Burkholderiaceae</taxon>
        <taxon>Burkholderia</taxon>
        <taxon>pseudomallei group</taxon>
    </lineage>
</organism>
<evidence type="ECO:0000313" key="2">
    <source>
        <dbReference type="Proteomes" id="UP000000605"/>
    </source>
</evidence>
<dbReference type="PATRIC" id="fig|272560.51.peg.4240"/>
<dbReference type="Proteomes" id="UP000000605">
    <property type="component" value="Chromosome 2"/>
</dbReference>
<protein>
    <submittedName>
        <fullName evidence="1">Hypothetical bacteriophage protein</fullName>
    </submittedName>
</protein>
<reference evidence="1 2" key="1">
    <citation type="journal article" date="2004" name="Proc. Natl. Acad. Sci. U.S.A.">
        <title>Genomic plasticity of the causative agent of melioidosis, Burkholderia pseudomallei.</title>
        <authorList>
            <person name="Holden M.T.G."/>
            <person name="Titball R.W."/>
            <person name="Peacock S.J."/>
            <person name="Cerdeno-Tarraga A.M."/>
            <person name="Atkins T."/>
            <person name="Crossman L.C."/>
            <person name="Pitt T."/>
            <person name="Churcher C."/>
            <person name="Mungall K."/>
            <person name="Bentley S.D."/>
            <person name="Sebaihia M."/>
            <person name="Thomson N.R."/>
            <person name="Bason N."/>
            <person name="Beacham I.R."/>
            <person name="Brooks K."/>
            <person name="Brown K.A."/>
            <person name="Brown N.F."/>
            <person name="Challis G.L."/>
            <person name="Cherevach I."/>
            <person name="Chillingworth T."/>
            <person name="Cronin A."/>
            <person name="Crosset B."/>
            <person name="Davis P."/>
            <person name="DeShazer D."/>
            <person name="Feltwell T."/>
            <person name="Fraser A."/>
            <person name="Hance Z."/>
            <person name="Hauser H."/>
            <person name="Holroyd S."/>
            <person name="Jagels K."/>
            <person name="Keith K.E."/>
            <person name="Maddison M."/>
            <person name="Moule S."/>
            <person name="Price C."/>
            <person name="Quail M.A."/>
            <person name="Rabbinowitsch E."/>
            <person name="Rutherford K."/>
            <person name="Sanders M."/>
            <person name="Simmonds M."/>
            <person name="Songsivilai S."/>
            <person name="Stevens K."/>
            <person name="Tumapa S."/>
            <person name="Vesaratchavest M."/>
            <person name="Whitehead S."/>
            <person name="Yeats C."/>
            <person name="Barrell B.G."/>
            <person name="Oyston P.C.F."/>
            <person name="Parkhill J."/>
        </authorList>
    </citation>
    <scope>NUCLEOTIDE SEQUENCE [LARGE SCALE GENOMIC DNA]</scope>
    <source>
        <strain evidence="1 2">K96243</strain>
    </source>
</reference>
<accession>Q63LG7</accession>
<gene>
    <name evidence="1" type="ORF">BPSS1047a</name>
</gene>
<proteinExistence type="predicted"/>
<evidence type="ECO:0000313" key="1">
    <source>
        <dbReference type="EMBL" id="CAH38509.1"/>
    </source>
</evidence>
<sequence>MHVSLQQTLTPSALVRQTIEPYFRAFMDAMIGLVQKWTQTPATLRGGWAA</sequence>